<dbReference type="Proteomes" id="UP000245390">
    <property type="component" value="Unassembled WGS sequence"/>
</dbReference>
<evidence type="ECO:0000256" key="1">
    <source>
        <dbReference type="ARBA" id="ARBA00009437"/>
    </source>
</evidence>
<evidence type="ECO:0000313" key="7">
    <source>
        <dbReference type="Proteomes" id="UP000245390"/>
    </source>
</evidence>
<dbReference type="InterPro" id="IPR036388">
    <property type="entry name" value="WH-like_DNA-bd_sf"/>
</dbReference>
<dbReference type="Pfam" id="PF03466">
    <property type="entry name" value="LysR_substrate"/>
    <property type="match status" value="1"/>
</dbReference>
<feature type="domain" description="HTH lysR-type" evidence="5">
    <location>
        <begin position="2"/>
        <end position="59"/>
    </location>
</feature>
<dbReference type="Pfam" id="PF00126">
    <property type="entry name" value="HTH_1"/>
    <property type="match status" value="1"/>
</dbReference>
<dbReference type="OrthoDB" id="9798121at2"/>
<name>A0A316GCZ9_9RHOB</name>
<dbReference type="KEGG" id="salo:EF888_11680"/>
<dbReference type="GO" id="GO:0003700">
    <property type="term" value="F:DNA-binding transcription factor activity"/>
    <property type="evidence" value="ECO:0007669"/>
    <property type="project" value="InterPro"/>
</dbReference>
<evidence type="ECO:0000256" key="2">
    <source>
        <dbReference type="ARBA" id="ARBA00023015"/>
    </source>
</evidence>
<dbReference type="Gene3D" id="1.10.10.10">
    <property type="entry name" value="Winged helix-like DNA-binding domain superfamily/Winged helix DNA-binding domain"/>
    <property type="match status" value="1"/>
</dbReference>
<dbReference type="SUPFAM" id="SSF46785">
    <property type="entry name" value="Winged helix' DNA-binding domain"/>
    <property type="match status" value="1"/>
</dbReference>
<evidence type="ECO:0000313" key="6">
    <source>
        <dbReference type="EMBL" id="PWK57856.1"/>
    </source>
</evidence>
<dbReference type="PROSITE" id="PS50931">
    <property type="entry name" value="HTH_LYSR"/>
    <property type="match status" value="1"/>
</dbReference>
<evidence type="ECO:0000256" key="3">
    <source>
        <dbReference type="ARBA" id="ARBA00023125"/>
    </source>
</evidence>
<dbReference type="PANTHER" id="PTHR30579">
    <property type="entry name" value="TRANSCRIPTIONAL REGULATOR"/>
    <property type="match status" value="1"/>
</dbReference>
<keyword evidence="3 6" id="KW-0238">DNA-binding</keyword>
<keyword evidence="2" id="KW-0805">Transcription regulation</keyword>
<proteinExistence type="inferred from homology"/>
<evidence type="ECO:0000259" key="5">
    <source>
        <dbReference type="PROSITE" id="PS50931"/>
    </source>
</evidence>
<keyword evidence="4" id="KW-0804">Transcription</keyword>
<dbReference type="EMBL" id="QGGV01000002">
    <property type="protein sequence ID" value="PWK57856.1"/>
    <property type="molecule type" value="Genomic_DNA"/>
</dbReference>
<gene>
    <name evidence="6" type="ORF">C8D95_102505</name>
</gene>
<sequence>MIDWDHLKVVLAVSRAGSLTGAALLLEMDQTTAGRRLSALEEQLETRLFLRAKTGFLPTDDGLAAIDHALRVEAEIARMSDALAEARHCVSGVVRLSGNDWMLDRLAGTVLGDVLAENEGMEIRMNGRLPPVPLFPDPGIALWFDAEAHAPERAHPFCTVPYAVYRAANGPTTEGAWVQFRDDLATGPSFRRQVTRRMPKGARVRLTATDAGTLLSAVAAGVGQGTLPVCLGDADPRLVAAEVPDARIDRVLHLYASDEVLRLPRVRHLVKGIAARAAEVLGGRLLADVDRLTQATT</sequence>
<comment type="caution">
    <text evidence="6">The sequence shown here is derived from an EMBL/GenBank/DDBJ whole genome shotgun (WGS) entry which is preliminary data.</text>
</comment>
<evidence type="ECO:0000256" key="4">
    <source>
        <dbReference type="ARBA" id="ARBA00023163"/>
    </source>
</evidence>
<organism evidence="6 7">
    <name type="scientific">Silicimonas algicola</name>
    <dbReference type="NCBI Taxonomy" id="1826607"/>
    <lineage>
        <taxon>Bacteria</taxon>
        <taxon>Pseudomonadati</taxon>
        <taxon>Pseudomonadota</taxon>
        <taxon>Alphaproteobacteria</taxon>
        <taxon>Rhodobacterales</taxon>
        <taxon>Paracoccaceae</taxon>
    </lineage>
</organism>
<dbReference type="PANTHER" id="PTHR30579:SF3">
    <property type="entry name" value="TRANSCRIPTIONAL REGULATORY PROTEIN"/>
    <property type="match status" value="1"/>
</dbReference>
<dbReference type="InterPro" id="IPR036390">
    <property type="entry name" value="WH_DNA-bd_sf"/>
</dbReference>
<protein>
    <submittedName>
        <fullName evidence="6">DNA-binding transcriptional LysR family regulator</fullName>
    </submittedName>
</protein>
<comment type="similarity">
    <text evidence="1">Belongs to the LysR transcriptional regulatory family.</text>
</comment>
<dbReference type="GO" id="GO:0003677">
    <property type="term" value="F:DNA binding"/>
    <property type="evidence" value="ECO:0007669"/>
    <property type="project" value="UniProtKB-KW"/>
</dbReference>
<dbReference type="InterPro" id="IPR005119">
    <property type="entry name" value="LysR_subst-bd"/>
</dbReference>
<dbReference type="SUPFAM" id="SSF53850">
    <property type="entry name" value="Periplasmic binding protein-like II"/>
    <property type="match status" value="1"/>
</dbReference>
<dbReference type="InterPro" id="IPR050176">
    <property type="entry name" value="LTTR"/>
</dbReference>
<keyword evidence="7" id="KW-1185">Reference proteome</keyword>
<dbReference type="InterPro" id="IPR000847">
    <property type="entry name" value="LysR_HTH_N"/>
</dbReference>
<reference evidence="6 7" key="1">
    <citation type="submission" date="2018-05" db="EMBL/GenBank/DDBJ databases">
        <title>Genomic Encyclopedia of Type Strains, Phase IV (KMG-IV): sequencing the most valuable type-strain genomes for metagenomic binning, comparative biology and taxonomic classification.</title>
        <authorList>
            <person name="Goeker M."/>
        </authorList>
    </citation>
    <scope>NUCLEOTIDE SEQUENCE [LARGE SCALE GENOMIC DNA]</scope>
    <source>
        <strain evidence="6 7">DSM 103371</strain>
    </source>
</reference>
<dbReference type="RefSeq" id="WP_109758422.1">
    <property type="nucleotide sequence ID" value="NZ_CP034588.1"/>
</dbReference>
<dbReference type="AlphaFoldDB" id="A0A316GCZ9"/>
<accession>A0A316GCZ9</accession>